<dbReference type="Proteomes" id="UP001642360">
    <property type="component" value="Unassembled WGS sequence"/>
</dbReference>
<keyword evidence="2" id="KW-1185">Reference proteome</keyword>
<dbReference type="AlphaFoldDB" id="A0ABC8RAB0"/>
<accession>A0ABC8RAB0</accession>
<gene>
    <name evidence="1" type="ORF">ILEXP_LOCUS9218</name>
</gene>
<reference evidence="1 2" key="1">
    <citation type="submission" date="2024-02" db="EMBL/GenBank/DDBJ databases">
        <authorList>
            <person name="Vignale AGUSTIN F."/>
            <person name="Sosa J E."/>
            <person name="Modenutti C."/>
        </authorList>
    </citation>
    <scope>NUCLEOTIDE SEQUENCE [LARGE SCALE GENOMIC DNA]</scope>
</reference>
<name>A0ABC8RAB0_9AQUA</name>
<comment type="caution">
    <text evidence="1">The sequence shown here is derived from an EMBL/GenBank/DDBJ whole genome shotgun (WGS) entry which is preliminary data.</text>
</comment>
<protein>
    <submittedName>
        <fullName evidence="1">Uncharacterized protein</fullName>
    </submittedName>
</protein>
<organism evidence="1 2">
    <name type="scientific">Ilex paraguariensis</name>
    <name type="common">yerba mate</name>
    <dbReference type="NCBI Taxonomy" id="185542"/>
    <lineage>
        <taxon>Eukaryota</taxon>
        <taxon>Viridiplantae</taxon>
        <taxon>Streptophyta</taxon>
        <taxon>Embryophyta</taxon>
        <taxon>Tracheophyta</taxon>
        <taxon>Spermatophyta</taxon>
        <taxon>Magnoliopsida</taxon>
        <taxon>eudicotyledons</taxon>
        <taxon>Gunneridae</taxon>
        <taxon>Pentapetalae</taxon>
        <taxon>asterids</taxon>
        <taxon>campanulids</taxon>
        <taxon>Aquifoliales</taxon>
        <taxon>Aquifoliaceae</taxon>
        <taxon>Ilex</taxon>
    </lineage>
</organism>
<sequence>MVNSSMGLRGHINRILGITQLAYRVELAAVQQQRSSSVALQLKYNTSTPKLVTGDDELSKQNCVAQYLFMVMGRRWVREPWVIVGLGGFWVGGADWRGREREDY</sequence>
<dbReference type="EMBL" id="CAUOFW020001158">
    <property type="protein sequence ID" value="CAK9141625.1"/>
    <property type="molecule type" value="Genomic_DNA"/>
</dbReference>
<evidence type="ECO:0000313" key="1">
    <source>
        <dbReference type="EMBL" id="CAK9141625.1"/>
    </source>
</evidence>
<proteinExistence type="predicted"/>
<evidence type="ECO:0000313" key="2">
    <source>
        <dbReference type="Proteomes" id="UP001642360"/>
    </source>
</evidence>